<protein>
    <submittedName>
        <fullName evidence="2">Uncharacterized protein</fullName>
    </submittedName>
</protein>
<keyword evidence="1" id="KW-1133">Transmembrane helix</keyword>
<gene>
    <name evidence="2" type="ORF">QJ036_08865</name>
</gene>
<comment type="caution">
    <text evidence="2">The sequence shown here is derived from an EMBL/GenBank/DDBJ whole genome shotgun (WGS) entry which is preliminary data.</text>
</comment>
<keyword evidence="1" id="KW-0812">Transmembrane</keyword>
<evidence type="ECO:0000313" key="3">
    <source>
        <dbReference type="Proteomes" id="UP001300383"/>
    </source>
</evidence>
<dbReference type="RefSeq" id="WP_283231025.1">
    <property type="nucleotide sequence ID" value="NZ_JASGBQ010000015.1"/>
</dbReference>
<evidence type="ECO:0000256" key="1">
    <source>
        <dbReference type="SAM" id="Phobius"/>
    </source>
</evidence>
<sequence>MGAFFSELYQLAVKFIFLGAVAFGGVMCGIKFRKRKNAKAEKDPAEK</sequence>
<dbReference type="Proteomes" id="UP001300383">
    <property type="component" value="Unassembled WGS sequence"/>
</dbReference>
<keyword evidence="3" id="KW-1185">Reference proteome</keyword>
<reference evidence="2 3" key="1">
    <citation type="submission" date="2023-05" db="EMBL/GenBank/DDBJ databases">
        <title>[ruminococcus] sp. nov., isolated from a pig farm feces dump.</title>
        <authorList>
            <person name="Chang Y.-H."/>
        </authorList>
    </citation>
    <scope>NUCLEOTIDE SEQUENCE [LARGE SCALE GENOMIC DNA]</scope>
    <source>
        <strain evidence="2 3">YH-rum2234</strain>
    </source>
</reference>
<name>A0AAP4F0V8_9FIRM</name>
<dbReference type="EMBL" id="JASGBQ010000015">
    <property type="protein sequence ID" value="MDI9242578.1"/>
    <property type="molecule type" value="Genomic_DNA"/>
</dbReference>
<organism evidence="2 3">
    <name type="scientific">Fusibacillus kribbianus</name>
    <dbReference type="NCBI Taxonomy" id="3044208"/>
    <lineage>
        <taxon>Bacteria</taxon>
        <taxon>Bacillati</taxon>
        <taxon>Bacillota</taxon>
        <taxon>Clostridia</taxon>
        <taxon>Lachnospirales</taxon>
        <taxon>Lachnospiraceae</taxon>
        <taxon>Fusibacillus</taxon>
    </lineage>
</organism>
<accession>A0AAP4F0V8</accession>
<proteinExistence type="predicted"/>
<dbReference type="AlphaFoldDB" id="A0AAP4F0V8"/>
<evidence type="ECO:0000313" key="2">
    <source>
        <dbReference type="EMBL" id="MDI9242578.1"/>
    </source>
</evidence>
<feature type="transmembrane region" description="Helical" evidence="1">
    <location>
        <begin position="12"/>
        <end position="32"/>
    </location>
</feature>
<keyword evidence="1" id="KW-0472">Membrane</keyword>